<evidence type="ECO:0000313" key="2">
    <source>
        <dbReference type="EMBL" id="MPM08015.1"/>
    </source>
</evidence>
<dbReference type="Pfam" id="PF13228">
    <property type="entry name" value="DUF4037"/>
    <property type="match status" value="1"/>
</dbReference>
<dbReference type="InterPro" id="IPR025117">
    <property type="entry name" value="DUF4037"/>
</dbReference>
<accession>A0A644WVR9</accession>
<feature type="domain" description="DUF4037" evidence="1">
    <location>
        <begin position="117"/>
        <end position="208"/>
    </location>
</feature>
<dbReference type="InterPro" id="IPR043519">
    <property type="entry name" value="NT_sf"/>
</dbReference>
<comment type="caution">
    <text evidence="2">The sequence shown here is derived from an EMBL/GenBank/DDBJ whole genome shotgun (WGS) entry which is preliminary data.</text>
</comment>
<organism evidence="2">
    <name type="scientific">bioreactor metagenome</name>
    <dbReference type="NCBI Taxonomy" id="1076179"/>
    <lineage>
        <taxon>unclassified sequences</taxon>
        <taxon>metagenomes</taxon>
        <taxon>ecological metagenomes</taxon>
    </lineage>
</organism>
<dbReference type="EMBL" id="VSSQ01001401">
    <property type="protein sequence ID" value="MPM08015.1"/>
    <property type="molecule type" value="Genomic_DNA"/>
</dbReference>
<protein>
    <recommendedName>
        <fullName evidence="1">DUF4037 domain-containing protein</fullName>
    </recommendedName>
</protein>
<name>A0A644WVR9_9ZZZZ</name>
<gene>
    <name evidence="2" type="ORF">SDC9_54327</name>
</gene>
<sequence>MIESFIDKLSEHPALQALALAGSRTGLGCDALSDYDLYIYSKQPLPLTFRQELADTFSEKAELQNDYFGPGDEMQLKDGTFVDLMYRDLDWVEDEIKRVWVGHQARVGYSTAFVHNIKTSHVLIDKDGRFSSLKQLLETDYPQALQKAIIRNNYPLLRSKLTASFFDQIEHAVQRKDHLSMIHRTSALMESYFDILFALNKQTHPGEKRQQAWVHAACSLIPPQFDEDIKELTQGIGGETQLETITRLLDHLDELLKQEGWV</sequence>
<dbReference type="Gene3D" id="3.30.460.10">
    <property type="entry name" value="Beta Polymerase, domain 2"/>
    <property type="match status" value="1"/>
</dbReference>
<evidence type="ECO:0000259" key="1">
    <source>
        <dbReference type="Pfam" id="PF13228"/>
    </source>
</evidence>
<dbReference type="AlphaFoldDB" id="A0A644WVR9"/>
<proteinExistence type="predicted"/>
<dbReference type="SUPFAM" id="SSF81301">
    <property type="entry name" value="Nucleotidyltransferase"/>
    <property type="match status" value="1"/>
</dbReference>
<reference evidence="2" key="1">
    <citation type="submission" date="2019-08" db="EMBL/GenBank/DDBJ databases">
        <authorList>
            <person name="Kucharzyk K."/>
            <person name="Murdoch R.W."/>
            <person name="Higgins S."/>
            <person name="Loffler F."/>
        </authorList>
    </citation>
    <scope>NUCLEOTIDE SEQUENCE</scope>
</reference>